<dbReference type="SUPFAM" id="SSF51182">
    <property type="entry name" value="RmlC-like cupins"/>
    <property type="match status" value="1"/>
</dbReference>
<dbReference type="RefSeq" id="WP_119779253.1">
    <property type="nucleotide sequence ID" value="NZ_QYUK01000011.1"/>
</dbReference>
<dbReference type="Proteomes" id="UP000284605">
    <property type="component" value="Unassembled WGS sequence"/>
</dbReference>
<comment type="caution">
    <text evidence="2">The sequence shown here is derived from an EMBL/GenBank/DDBJ whole genome shotgun (WGS) entry which is preliminary data.</text>
</comment>
<proteinExistence type="predicted"/>
<dbReference type="EMBL" id="QYUK01000011">
    <property type="protein sequence ID" value="RJF88620.1"/>
    <property type="molecule type" value="Genomic_DNA"/>
</dbReference>
<accession>A0A418WF64</accession>
<dbReference type="AlphaFoldDB" id="A0A418WF64"/>
<organism evidence="2 3">
    <name type="scientific">Oleomonas cavernae</name>
    <dbReference type="NCBI Taxonomy" id="2320859"/>
    <lineage>
        <taxon>Bacteria</taxon>
        <taxon>Pseudomonadati</taxon>
        <taxon>Pseudomonadota</taxon>
        <taxon>Alphaproteobacteria</taxon>
        <taxon>Acetobacterales</taxon>
        <taxon>Acetobacteraceae</taxon>
        <taxon>Oleomonas</taxon>
    </lineage>
</organism>
<reference evidence="2 3" key="1">
    <citation type="submission" date="2018-09" db="EMBL/GenBank/DDBJ databases">
        <authorList>
            <person name="Zhu H."/>
        </authorList>
    </citation>
    <scope>NUCLEOTIDE SEQUENCE [LARGE SCALE GENOMIC DNA]</scope>
    <source>
        <strain evidence="2 3">K1W22B-8</strain>
    </source>
</reference>
<dbReference type="InterPro" id="IPR011051">
    <property type="entry name" value="RmlC_Cupin_sf"/>
</dbReference>
<dbReference type="InterPro" id="IPR025979">
    <property type="entry name" value="ChrR-like_cupin_dom"/>
</dbReference>
<keyword evidence="3" id="KW-1185">Reference proteome</keyword>
<sequence>MNDQTLMKLPVFSLPQDRLLTLNVDDIPVMKDALGPGVNFQPLLADPEAGLLVAITRFAPGAHVPAHLHTGAVHGYTLKGSWFYKEYPDQLQTPGSYLYEPASSVHTFCVPETNTEETVVLFVVFGANVSFDETGKFHSVLDAITVQNLVKMCSERQGIAEVRYLQGGSVRYTTDK</sequence>
<evidence type="ECO:0000313" key="2">
    <source>
        <dbReference type="EMBL" id="RJF88620.1"/>
    </source>
</evidence>
<feature type="domain" description="ChrR-like cupin" evidence="1">
    <location>
        <begin position="34"/>
        <end position="127"/>
    </location>
</feature>
<protein>
    <recommendedName>
        <fullName evidence="1">ChrR-like cupin domain-containing protein</fullName>
    </recommendedName>
</protein>
<dbReference type="OrthoDB" id="564955at2"/>
<dbReference type="Pfam" id="PF12973">
    <property type="entry name" value="Cupin_7"/>
    <property type="match status" value="1"/>
</dbReference>
<evidence type="ECO:0000259" key="1">
    <source>
        <dbReference type="Pfam" id="PF12973"/>
    </source>
</evidence>
<dbReference type="Gene3D" id="2.60.120.10">
    <property type="entry name" value="Jelly Rolls"/>
    <property type="match status" value="1"/>
</dbReference>
<dbReference type="CDD" id="cd20302">
    <property type="entry name" value="cupin_DAD"/>
    <property type="match status" value="1"/>
</dbReference>
<name>A0A418WF64_9PROT</name>
<evidence type="ECO:0000313" key="3">
    <source>
        <dbReference type="Proteomes" id="UP000284605"/>
    </source>
</evidence>
<dbReference type="InterPro" id="IPR014710">
    <property type="entry name" value="RmlC-like_jellyroll"/>
</dbReference>
<gene>
    <name evidence="2" type="ORF">D3874_17800</name>
</gene>